<dbReference type="EMBL" id="BAABKE010000001">
    <property type="protein sequence ID" value="GAA5095148.1"/>
    <property type="molecule type" value="Genomic_DNA"/>
</dbReference>
<sequence length="253" mass="28831">MMNEFLKTVATLRSPEGCPWDRKQTHESLIPFLNEESAEVVEAIVQKDSDGLRDELGDLLLQIVLHSQIAKEAGRFDFNDVVKSVNDKMLRRHPHVFEGVVYADEAEQKAAWHAIKLDEKKSKGEAQSYLDGVKASLSGLTVANNLQAKAAKVGFDWGEPEPILEKIEEELDEVKAELANQHKEKLQKEIGDLLFAVVNLARHCEIDPETAITETNVKFKKRFQYIEKHLDKPMIEATLEEMDHLWEMAKKED</sequence>
<dbReference type="SUPFAM" id="SSF101386">
    <property type="entry name" value="all-alpha NTP pyrophosphatases"/>
    <property type="match status" value="2"/>
</dbReference>
<dbReference type="InterPro" id="IPR048011">
    <property type="entry name" value="NTP-PPase_MazG-like_C"/>
</dbReference>
<dbReference type="InterPro" id="IPR011551">
    <property type="entry name" value="NTP_PyrPHydrolase_MazG"/>
</dbReference>
<dbReference type="NCBIfam" id="NF007113">
    <property type="entry name" value="PRK09562.1"/>
    <property type="match status" value="1"/>
</dbReference>
<protein>
    <submittedName>
        <fullName evidence="2">Nucleoside triphosphate pyrophosphohydrolase</fullName>
    </submittedName>
</protein>
<feature type="domain" description="NTP pyrophosphohydrolase MazG-like" evidence="1">
    <location>
        <begin position="161"/>
        <end position="222"/>
    </location>
</feature>
<keyword evidence="3" id="KW-1185">Reference proteome</keyword>
<dbReference type="PANTHER" id="PTHR30522">
    <property type="entry name" value="NUCLEOSIDE TRIPHOSPHATE PYROPHOSPHOHYDROLASE"/>
    <property type="match status" value="1"/>
</dbReference>
<gene>
    <name evidence="2" type="primary">mazG</name>
    <name evidence="2" type="ORF">GCM10023338_04200</name>
</gene>
<dbReference type="Gene3D" id="1.10.287.1080">
    <property type="entry name" value="MazG-like"/>
    <property type="match status" value="2"/>
</dbReference>
<dbReference type="Proteomes" id="UP001500631">
    <property type="component" value="Unassembled WGS sequence"/>
</dbReference>
<name>A0ABP9MJL1_9GAMM</name>
<dbReference type="NCBIfam" id="TIGR00444">
    <property type="entry name" value="mazG"/>
    <property type="match status" value="1"/>
</dbReference>
<dbReference type="CDD" id="cd11528">
    <property type="entry name" value="NTP-PPase_MazG_Nterm"/>
    <property type="match status" value="1"/>
</dbReference>
<dbReference type="RefSeq" id="WP_245831268.1">
    <property type="nucleotide sequence ID" value="NZ_BAABKE010000001.1"/>
</dbReference>
<dbReference type="InterPro" id="IPR004518">
    <property type="entry name" value="MazG-like_dom"/>
</dbReference>
<feature type="domain" description="NTP pyrophosphohydrolase MazG-like" evidence="1">
    <location>
        <begin position="24"/>
        <end position="97"/>
    </location>
</feature>
<proteinExistence type="predicted"/>
<evidence type="ECO:0000313" key="3">
    <source>
        <dbReference type="Proteomes" id="UP001500631"/>
    </source>
</evidence>
<dbReference type="CDD" id="cd11529">
    <property type="entry name" value="NTP-PPase_MazG_Cterm"/>
    <property type="match status" value="1"/>
</dbReference>
<organism evidence="2 3">
    <name type="scientific">Wohlfahrtiimonas larvae</name>
    <dbReference type="NCBI Taxonomy" id="1157986"/>
    <lineage>
        <taxon>Bacteria</taxon>
        <taxon>Pseudomonadati</taxon>
        <taxon>Pseudomonadota</taxon>
        <taxon>Gammaproteobacteria</taxon>
        <taxon>Cardiobacteriales</taxon>
        <taxon>Ignatzschineriaceae</taxon>
        <taxon>Wohlfahrtiimonas</taxon>
    </lineage>
</organism>
<evidence type="ECO:0000259" key="1">
    <source>
        <dbReference type="Pfam" id="PF03819"/>
    </source>
</evidence>
<reference evidence="3" key="1">
    <citation type="journal article" date="2019" name="Int. J. Syst. Evol. Microbiol.">
        <title>The Global Catalogue of Microorganisms (GCM) 10K type strain sequencing project: providing services to taxonomists for standard genome sequencing and annotation.</title>
        <authorList>
            <consortium name="The Broad Institute Genomics Platform"/>
            <consortium name="The Broad Institute Genome Sequencing Center for Infectious Disease"/>
            <person name="Wu L."/>
            <person name="Ma J."/>
        </authorList>
    </citation>
    <scope>NUCLEOTIDE SEQUENCE [LARGE SCALE GENOMIC DNA]</scope>
    <source>
        <strain evidence="3">JCM 18424</strain>
    </source>
</reference>
<dbReference type="PANTHER" id="PTHR30522:SF0">
    <property type="entry name" value="NUCLEOSIDE TRIPHOSPHATE PYROPHOSPHOHYDROLASE"/>
    <property type="match status" value="1"/>
</dbReference>
<accession>A0ABP9MJL1</accession>
<dbReference type="InterPro" id="IPR048015">
    <property type="entry name" value="NTP-PPase_MazG-like_N"/>
</dbReference>
<evidence type="ECO:0000313" key="2">
    <source>
        <dbReference type="EMBL" id="GAA5095148.1"/>
    </source>
</evidence>
<comment type="caution">
    <text evidence="2">The sequence shown here is derived from an EMBL/GenBank/DDBJ whole genome shotgun (WGS) entry which is preliminary data.</text>
</comment>
<dbReference type="Pfam" id="PF03819">
    <property type="entry name" value="MazG"/>
    <property type="match status" value="2"/>
</dbReference>